<evidence type="ECO:0000256" key="1">
    <source>
        <dbReference type="ARBA" id="ARBA00005384"/>
    </source>
</evidence>
<evidence type="ECO:0000256" key="3">
    <source>
        <dbReference type="ARBA" id="ARBA00023015"/>
    </source>
</evidence>
<dbReference type="InterPro" id="IPR036388">
    <property type="entry name" value="WH-like_DNA-bd_sf"/>
</dbReference>
<comment type="similarity">
    <text evidence="1">In the C-terminal section; belongs to the class-I pyridoxal-phosphate-dependent aminotransferase family.</text>
</comment>
<dbReference type="SUPFAM" id="SSF46785">
    <property type="entry name" value="Winged helix' DNA-binding domain"/>
    <property type="match status" value="1"/>
</dbReference>
<reference evidence="7 8" key="1">
    <citation type="submission" date="2024-04" db="EMBL/GenBank/DDBJ databases">
        <title>Polymorphospora sp. isolated from Baiyangdian Lake in Xiong'an New Area.</title>
        <authorList>
            <person name="Zhang X."/>
            <person name="Liu J."/>
        </authorList>
    </citation>
    <scope>NUCLEOTIDE SEQUENCE [LARGE SCALE GENOMIC DNA]</scope>
    <source>
        <strain evidence="7 8">2-325</strain>
    </source>
</reference>
<keyword evidence="2" id="KW-0663">Pyridoxal phosphate</keyword>
<dbReference type="SUPFAM" id="SSF53383">
    <property type="entry name" value="PLP-dependent transferases"/>
    <property type="match status" value="1"/>
</dbReference>
<dbReference type="PANTHER" id="PTHR46577:SF1">
    <property type="entry name" value="HTH-TYPE TRANSCRIPTIONAL REGULATORY PROTEIN GABR"/>
    <property type="match status" value="1"/>
</dbReference>
<keyword evidence="3" id="KW-0805">Transcription regulation</keyword>
<dbReference type="Proteomes" id="UP001582793">
    <property type="component" value="Unassembled WGS sequence"/>
</dbReference>
<dbReference type="InterPro" id="IPR004839">
    <property type="entry name" value="Aminotransferase_I/II_large"/>
</dbReference>
<dbReference type="GO" id="GO:0008483">
    <property type="term" value="F:transaminase activity"/>
    <property type="evidence" value="ECO:0007669"/>
    <property type="project" value="UniProtKB-KW"/>
</dbReference>
<evidence type="ECO:0000256" key="2">
    <source>
        <dbReference type="ARBA" id="ARBA00022898"/>
    </source>
</evidence>
<keyword evidence="7" id="KW-0808">Transferase</keyword>
<dbReference type="Pfam" id="PF00155">
    <property type="entry name" value="Aminotran_1_2"/>
    <property type="match status" value="1"/>
</dbReference>
<dbReference type="InterPro" id="IPR000524">
    <property type="entry name" value="Tscrpt_reg_HTH_GntR"/>
</dbReference>
<dbReference type="EMBL" id="JBCGDC010000041">
    <property type="protein sequence ID" value="MFB6394668.1"/>
    <property type="molecule type" value="Genomic_DNA"/>
</dbReference>
<comment type="caution">
    <text evidence="7">The sequence shown here is derived from an EMBL/GenBank/DDBJ whole genome shotgun (WGS) entry which is preliminary data.</text>
</comment>
<dbReference type="InterPro" id="IPR015421">
    <property type="entry name" value="PyrdxlP-dep_Trfase_major"/>
</dbReference>
<dbReference type="InterPro" id="IPR036390">
    <property type="entry name" value="WH_DNA-bd_sf"/>
</dbReference>
<evidence type="ECO:0000259" key="6">
    <source>
        <dbReference type="PROSITE" id="PS50949"/>
    </source>
</evidence>
<proteinExistence type="inferred from homology"/>
<dbReference type="InterPro" id="IPR051446">
    <property type="entry name" value="HTH_trans_reg/aminotransferase"/>
</dbReference>
<evidence type="ECO:0000313" key="8">
    <source>
        <dbReference type="Proteomes" id="UP001582793"/>
    </source>
</evidence>
<dbReference type="Pfam" id="PF00392">
    <property type="entry name" value="GntR"/>
    <property type="match status" value="1"/>
</dbReference>
<sequence>MTAQYQPTGTTAAGISASIEAGVRGGDLPPGAPLPAVRALAADLGVSPATVASAYRTLRQRGVVETAGRGGTRIRPRPPVATTRSALRPAVPAGVLDLSAGDPDRRLLPPLPAVPPADPVGYAAGGVLPELADLARARLAADGVDATALTLTNGALDGIDRLLTGHLRPGDRVGVEDPGWGNLLDLVAALGLEPVPVPVDGDGPTVAGLRRALANGIRALVVTTRAHNPTGAAVTAARAAALRDVLAGHPDLLLIEDDHAGELASVPLAPLAGATRTWAFLRSVSKPYGPDLRLAVLAGDEATVARVAGRMRIGAGWVSTLLQRTVVRLWRDPATGRRITAARESYDRRRTALVTALAARGVPATGHTGINVWVPVPDETRAVTTLRDSGYAVAPGSLYRLASAPGIRITVTPLDDADVPGLAAAVAAAVDSPTPPTFSA</sequence>
<dbReference type="CDD" id="cd00609">
    <property type="entry name" value="AAT_like"/>
    <property type="match status" value="1"/>
</dbReference>
<dbReference type="Gene3D" id="1.10.10.10">
    <property type="entry name" value="Winged helix-like DNA-binding domain superfamily/Winged helix DNA-binding domain"/>
    <property type="match status" value="1"/>
</dbReference>
<keyword evidence="4" id="KW-0238">DNA-binding</keyword>
<dbReference type="PANTHER" id="PTHR46577">
    <property type="entry name" value="HTH-TYPE TRANSCRIPTIONAL REGULATORY PROTEIN GABR"/>
    <property type="match status" value="1"/>
</dbReference>
<organism evidence="7 8">
    <name type="scientific">Polymorphospora lycopeni</name>
    <dbReference type="NCBI Taxonomy" id="3140240"/>
    <lineage>
        <taxon>Bacteria</taxon>
        <taxon>Bacillati</taxon>
        <taxon>Actinomycetota</taxon>
        <taxon>Actinomycetes</taxon>
        <taxon>Micromonosporales</taxon>
        <taxon>Micromonosporaceae</taxon>
        <taxon>Polymorphospora</taxon>
    </lineage>
</organism>
<dbReference type="RefSeq" id="WP_364207887.1">
    <property type="nucleotide sequence ID" value="NZ_JBCGDC010000041.1"/>
</dbReference>
<evidence type="ECO:0000256" key="5">
    <source>
        <dbReference type="ARBA" id="ARBA00023163"/>
    </source>
</evidence>
<name>A0ABV5CV65_9ACTN</name>
<dbReference type="PROSITE" id="PS50949">
    <property type="entry name" value="HTH_GNTR"/>
    <property type="match status" value="1"/>
</dbReference>
<keyword evidence="5" id="KW-0804">Transcription</keyword>
<evidence type="ECO:0000313" key="7">
    <source>
        <dbReference type="EMBL" id="MFB6394668.1"/>
    </source>
</evidence>
<protein>
    <submittedName>
        <fullName evidence="7">Aminotransferase class I/II-fold pyridoxal phosphate-dependent enzyme</fullName>
    </submittedName>
</protein>
<feature type="domain" description="HTH gntR-type" evidence="6">
    <location>
        <begin position="9"/>
        <end position="77"/>
    </location>
</feature>
<accession>A0ABV5CV65</accession>
<keyword evidence="7" id="KW-0032">Aminotransferase</keyword>
<dbReference type="InterPro" id="IPR015424">
    <property type="entry name" value="PyrdxlP-dep_Trfase"/>
</dbReference>
<dbReference type="CDD" id="cd07377">
    <property type="entry name" value="WHTH_GntR"/>
    <property type="match status" value="1"/>
</dbReference>
<evidence type="ECO:0000256" key="4">
    <source>
        <dbReference type="ARBA" id="ARBA00023125"/>
    </source>
</evidence>
<keyword evidence="8" id="KW-1185">Reference proteome</keyword>
<dbReference type="SMART" id="SM00345">
    <property type="entry name" value="HTH_GNTR"/>
    <property type="match status" value="1"/>
</dbReference>
<gene>
    <name evidence="7" type="ORF">AAFH96_16370</name>
</gene>
<dbReference type="Gene3D" id="3.40.640.10">
    <property type="entry name" value="Type I PLP-dependent aspartate aminotransferase-like (Major domain)"/>
    <property type="match status" value="1"/>
</dbReference>